<sequence>MSGRAQCLMLGLASLGEDSDSGCLLHESLDGWTLRESEALHPEERSPDGRGAASPDAAVMIIQGERRDADVALMEDIMRSDRTVVTSERILIGE</sequence>
<dbReference type="EMBL" id="JARGDH010000005">
    <property type="protein sequence ID" value="KAL0266774.1"/>
    <property type="molecule type" value="Genomic_DNA"/>
</dbReference>
<evidence type="ECO:0000313" key="1">
    <source>
        <dbReference type="EMBL" id="KAL0266774.1"/>
    </source>
</evidence>
<accession>A0AAW2HA90</accession>
<name>A0AAW2HA90_9NEOP</name>
<gene>
    <name evidence="1" type="ORF">PYX00_009228</name>
</gene>
<proteinExistence type="predicted"/>
<reference evidence="1" key="1">
    <citation type="journal article" date="2024" name="Gigascience">
        <title>Chromosome-level genome of the poultry shaft louse Menopon gallinae provides insight into the host-switching and adaptive evolution of parasitic lice.</title>
        <authorList>
            <person name="Xu Y."/>
            <person name="Ma L."/>
            <person name="Liu S."/>
            <person name="Liang Y."/>
            <person name="Liu Q."/>
            <person name="He Z."/>
            <person name="Tian L."/>
            <person name="Duan Y."/>
            <person name="Cai W."/>
            <person name="Li H."/>
            <person name="Song F."/>
        </authorList>
    </citation>
    <scope>NUCLEOTIDE SEQUENCE</scope>
    <source>
        <strain evidence="1">Cailab_2023a</strain>
    </source>
</reference>
<organism evidence="1">
    <name type="scientific">Menopon gallinae</name>
    <name type="common">poultry shaft louse</name>
    <dbReference type="NCBI Taxonomy" id="328185"/>
    <lineage>
        <taxon>Eukaryota</taxon>
        <taxon>Metazoa</taxon>
        <taxon>Ecdysozoa</taxon>
        <taxon>Arthropoda</taxon>
        <taxon>Hexapoda</taxon>
        <taxon>Insecta</taxon>
        <taxon>Pterygota</taxon>
        <taxon>Neoptera</taxon>
        <taxon>Paraneoptera</taxon>
        <taxon>Psocodea</taxon>
        <taxon>Troctomorpha</taxon>
        <taxon>Phthiraptera</taxon>
        <taxon>Amblycera</taxon>
        <taxon>Menoponidae</taxon>
        <taxon>Menopon</taxon>
    </lineage>
</organism>
<dbReference type="AlphaFoldDB" id="A0AAW2HA90"/>
<protein>
    <submittedName>
        <fullName evidence="1">Uncharacterized protein</fullName>
    </submittedName>
</protein>
<comment type="caution">
    <text evidence="1">The sequence shown here is derived from an EMBL/GenBank/DDBJ whole genome shotgun (WGS) entry which is preliminary data.</text>
</comment>